<evidence type="ECO:0000313" key="10">
    <source>
        <dbReference type="Proteomes" id="UP001320272"/>
    </source>
</evidence>
<keyword evidence="3" id="KW-0249">Electron transport</keyword>
<dbReference type="RefSeq" id="WP_234252833.1">
    <property type="nucleotide sequence ID" value="NZ_JABFTV010000002.1"/>
</dbReference>
<dbReference type="InterPro" id="IPR017896">
    <property type="entry name" value="4Fe4S_Fe-S-bd"/>
</dbReference>
<reference evidence="9 10" key="1">
    <citation type="journal article" date="2021" name="Front. Microbiol.">
        <title>Aerobic Denitrification and Heterotrophic Sulfur Oxidation in the Genus Halomonas Revealed by Six Novel Species Characterizations and Genome-Based Analysis.</title>
        <authorList>
            <person name="Wang L."/>
            <person name="Shao Z."/>
        </authorList>
    </citation>
    <scope>NUCLEOTIDE SEQUENCE [LARGE SCALE GENOMIC DNA]</scope>
    <source>
        <strain evidence="9 10">MCCC 1A11058</strain>
    </source>
</reference>
<feature type="domain" description="4Fe-4S ferredoxin-type" evidence="8">
    <location>
        <begin position="628"/>
        <end position="658"/>
    </location>
</feature>
<dbReference type="Gene3D" id="3.40.920.10">
    <property type="entry name" value="Pyruvate-ferredoxin oxidoreductase, PFOR, domain III"/>
    <property type="match status" value="1"/>
</dbReference>
<dbReference type="PROSITE" id="PS51379">
    <property type="entry name" value="4FE4S_FER_2"/>
    <property type="match status" value="1"/>
</dbReference>
<gene>
    <name evidence="9" type="ORF">HOP59_03540</name>
</gene>
<sequence length="1177" mass="129631">MSLPASASKPNKNKSLCLINGVQALARLPAIQRQRDAASGLNTAGFISGYRGSPLGGLDQALWKNKAELKTNHIHFQPGINEELAATAIWGSQQVNLFEGAKYDGVFGMWYGKGPGVDRSGDVFRHANSAGTSQHGGVLAIAGDDHASRSSSLAHQTEQVFQAVMMPTLAPADVQEYLDYGIHGWAMSRYSGCWVALKAVADTVESGAVVDVDPWRVDTHLPDDFVLPEHGLGIRWPDPPLDQEARLAQYKLRAAQAYARANRLDRVTLDAPGARIGIVTSGKSYLDVCQALDSLGIDTEGAQRLGLRLYKVGMVWPLEPEGIRQFATGLDEIIVVEEKRAFLEQQLKEVLFSLEESVRPRVVGKSDGSQVVADHWLLPECGELSYLDIASVLVARLLEHREDSELQARLDTLLARRYEPDQLAASGMQRVPHYCSGCPHNTSTKVPEGSRALAGIGCHFMAAWIYPETQTFSQMGGEGAAWIGQAPFTETRHVFANLGDGTYFHSGLLAIRAAVAAKAPITYKILYNDAVAMTGGQPVDGTLTVPQISRQLAAEGVKRIVVVSDDTDKYAKISGLADGVPVRHRSEMAAIQRELREYPGVSAIIYDQTCAAEKRRRRKRKQYPDPPRRVMINDAVCEGCGDCSRQSNCMSVVSVETEFGAKRTIDQSSCNKDFSCLDGFCPSFVTVEGGQLRKGSPSYDNPAAVALPTPTLAPLDTPYNILITGIGGTGVVTIGTLLGLAAHQQGLGVVSLDMTGMAQKGGAVWSHVRLAMTQEVLHAPRIGPGETDLLIGGDLVVSADDETLSKLQSERTSVVLNLAESITSTFIRRYAQQATSGDLEANPDPRFESDRMYQRLMERVGRANLYSLDASTLATRLMGDSIATNTFLLGVAYQKGLLPFTESSLLHAIETLGTAVDFNKNSFQWGRRAAHDLEEVQRLTRPKSSSDTQPGISRTLDEVIERRQEQLVAYQNAAYAKRYTNRVQRIRKLEMSLQPHAMGLTEAVARHYFKLLAYKDEYEVARLYTDPKFMEQIHATFEGDFKLNFHLAPPLWAHGKAGKAPKKRSYGPWMMAAFKLLARLKFLRQTPFDPFGHTQDRKFEKTLLKDYERLLDTLEAELTDQNHSTAIKLASLPDRIRGFGPVKERYAQSAQEMQQQLLQEFRNPKSSVQKIDCYEVS</sequence>
<comment type="caution">
    <text evidence="9">The sequence shown here is derived from an EMBL/GenBank/DDBJ whole genome shotgun (WGS) entry which is preliminary data.</text>
</comment>
<keyword evidence="5" id="KW-0408">Iron</keyword>
<dbReference type="InterPro" id="IPR029061">
    <property type="entry name" value="THDP-binding"/>
</dbReference>
<dbReference type="InterPro" id="IPR009014">
    <property type="entry name" value="Transketo_C/PFOR_II"/>
</dbReference>
<evidence type="ECO:0000256" key="5">
    <source>
        <dbReference type="ARBA" id="ARBA00023004"/>
    </source>
</evidence>
<dbReference type="InterPro" id="IPR002869">
    <property type="entry name" value="Pyrv_flavodox_OxRed_cen"/>
</dbReference>
<dbReference type="InterPro" id="IPR019752">
    <property type="entry name" value="Pyrv/ketoisovalerate_OxRed_cat"/>
</dbReference>
<keyword evidence="6" id="KW-0411">Iron-sulfur</keyword>
<keyword evidence="4" id="KW-0560">Oxidoreductase</keyword>
<proteinExistence type="predicted"/>
<protein>
    <submittedName>
        <fullName evidence="9">Indolepyruvate ferredoxin oxidoreductase family protein</fullName>
    </submittedName>
</protein>
<dbReference type="Proteomes" id="UP001320272">
    <property type="component" value="Unassembled WGS sequence"/>
</dbReference>
<dbReference type="Pfam" id="PF02775">
    <property type="entry name" value="TPP_enzyme_C"/>
    <property type="match status" value="1"/>
</dbReference>
<dbReference type="SUPFAM" id="SSF52518">
    <property type="entry name" value="Thiamin diphosphate-binding fold (THDP-binding)"/>
    <property type="match status" value="2"/>
</dbReference>
<dbReference type="InterPro" id="IPR051457">
    <property type="entry name" value="2-oxoacid:Fd_oxidoreductase"/>
</dbReference>
<dbReference type="Pfam" id="PF20169">
    <property type="entry name" value="DUF6537"/>
    <property type="match status" value="1"/>
</dbReference>
<keyword evidence="7" id="KW-0175">Coiled coil</keyword>
<dbReference type="InterPro" id="IPR002880">
    <property type="entry name" value="Pyrv_Fd/Flavodoxin_OxRdtase_N"/>
</dbReference>
<evidence type="ECO:0000256" key="4">
    <source>
        <dbReference type="ARBA" id="ARBA00023002"/>
    </source>
</evidence>
<evidence type="ECO:0000313" key="9">
    <source>
        <dbReference type="EMBL" id="MCE8023197.1"/>
    </source>
</evidence>
<evidence type="ECO:0000256" key="1">
    <source>
        <dbReference type="ARBA" id="ARBA00022448"/>
    </source>
</evidence>
<keyword evidence="2" id="KW-0004">4Fe-4S</keyword>
<keyword evidence="10" id="KW-1185">Reference proteome</keyword>
<name>A0ABS9ANJ1_9GAMM</name>
<dbReference type="EMBL" id="JABFTV010000002">
    <property type="protein sequence ID" value="MCE8023197.1"/>
    <property type="molecule type" value="Genomic_DNA"/>
</dbReference>
<feature type="coiled-coil region" evidence="7">
    <location>
        <begin position="1097"/>
        <end position="1124"/>
    </location>
</feature>
<evidence type="ECO:0000256" key="6">
    <source>
        <dbReference type="ARBA" id="ARBA00023014"/>
    </source>
</evidence>
<dbReference type="SUPFAM" id="SSF53323">
    <property type="entry name" value="Pyruvate-ferredoxin oxidoreductase, PFOR, domain III"/>
    <property type="match status" value="1"/>
</dbReference>
<dbReference type="InterPro" id="IPR046667">
    <property type="entry name" value="DUF6537"/>
</dbReference>
<dbReference type="InterPro" id="IPR011766">
    <property type="entry name" value="TPP_enzyme_TPP-bd"/>
</dbReference>
<evidence type="ECO:0000256" key="2">
    <source>
        <dbReference type="ARBA" id="ARBA00022485"/>
    </source>
</evidence>
<dbReference type="NCBIfam" id="NF009589">
    <property type="entry name" value="PRK13030.1"/>
    <property type="match status" value="1"/>
</dbReference>
<keyword evidence="2" id="KW-0479">Metal-binding</keyword>
<dbReference type="PANTHER" id="PTHR48084:SF3">
    <property type="entry name" value="SUBUNIT OF PYRUVATE:FLAVODOXIN OXIDOREDUCTASE"/>
    <property type="match status" value="1"/>
</dbReference>
<accession>A0ABS9ANJ1</accession>
<dbReference type="Pfam" id="PF01558">
    <property type="entry name" value="POR"/>
    <property type="match status" value="1"/>
</dbReference>
<dbReference type="PANTHER" id="PTHR48084">
    <property type="entry name" value="2-OXOGLUTARATE OXIDOREDUCTASE SUBUNIT KORB-RELATED"/>
    <property type="match status" value="1"/>
</dbReference>
<keyword evidence="1" id="KW-0813">Transport</keyword>
<evidence type="ECO:0000259" key="8">
    <source>
        <dbReference type="PROSITE" id="PS51379"/>
    </source>
</evidence>
<organism evidence="9 10">
    <name type="scientific">Billgrantia aerodenitrificans</name>
    <dbReference type="NCBI Taxonomy" id="2733483"/>
    <lineage>
        <taxon>Bacteria</taxon>
        <taxon>Pseudomonadati</taxon>
        <taxon>Pseudomonadota</taxon>
        <taxon>Gammaproteobacteria</taxon>
        <taxon>Oceanospirillales</taxon>
        <taxon>Halomonadaceae</taxon>
        <taxon>Billgrantia</taxon>
    </lineage>
</organism>
<dbReference type="NCBIfam" id="NF009588">
    <property type="entry name" value="PRK13029.1"/>
    <property type="match status" value="1"/>
</dbReference>
<dbReference type="CDD" id="cd07034">
    <property type="entry name" value="TPP_PYR_PFOR_IOR-alpha_like"/>
    <property type="match status" value="1"/>
</dbReference>
<dbReference type="SUPFAM" id="SSF52922">
    <property type="entry name" value="TK C-terminal domain-like"/>
    <property type="match status" value="1"/>
</dbReference>
<evidence type="ECO:0000256" key="3">
    <source>
        <dbReference type="ARBA" id="ARBA00022982"/>
    </source>
</evidence>
<evidence type="ECO:0000256" key="7">
    <source>
        <dbReference type="SAM" id="Coils"/>
    </source>
</evidence>
<dbReference type="Gene3D" id="3.40.50.970">
    <property type="match status" value="2"/>
</dbReference>